<dbReference type="InterPro" id="IPR004031">
    <property type="entry name" value="PMP22/EMP/MP20/Claudin"/>
</dbReference>
<evidence type="ECO:0000256" key="8">
    <source>
        <dbReference type="SAM" id="MobiDB-lite"/>
    </source>
</evidence>
<reference evidence="10" key="1">
    <citation type="submission" date="2021-04" db="EMBL/GenBank/DDBJ databases">
        <authorList>
            <consortium name="Molecular Ecology Group"/>
        </authorList>
    </citation>
    <scope>NUCLEOTIDE SEQUENCE</scope>
</reference>
<feature type="compositionally biased region" description="Polar residues" evidence="8">
    <location>
        <begin position="70"/>
        <end position="83"/>
    </location>
</feature>
<evidence type="ECO:0000256" key="2">
    <source>
        <dbReference type="ARBA" id="ARBA00004282"/>
    </source>
</evidence>
<dbReference type="OrthoDB" id="6249883at2759"/>
<feature type="transmembrane region" description="Helical" evidence="9">
    <location>
        <begin position="312"/>
        <end position="337"/>
    </location>
</feature>
<comment type="subcellular location">
    <subcellularLocation>
        <location evidence="2">Cell junction</location>
    </subcellularLocation>
    <subcellularLocation>
        <location evidence="1">Membrane</location>
        <topology evidence="1">Multi-pass membrane protein</topology>
    </subcellularLocation>
</comment>
<sequence>MNGTGGGGGSRPYPASFTGSQPSRSSNQAAAAGIHAPSYSLSRHSQVPPSESFSGATISSPTHQDKPVPLSTSASYTTPSSRPVPTVHLTSVEDPTLNVENVGHEWERRDSRSSNRSGTSSRFLGVSTGSAWTKWSRERRASYRRRLEKMEQENPKAPTDTARISTPIKKARQEGLKFVHPDLEARYLSEDDINELRRHKQQQVQAMRVIERSRRHKFRLKNELKLTPEQWHLLQEFWNHTFFVRTRFLGIILSFITLIFMIVSITHHSWLKHSEWNSTVVEGLWVNCTQSTVIPNSSQGCTSSHGRNLQNAVIGLLIFSATFGFLASVLSVCGVFTNPLPRKIYYFHSAGEICFICALSASVALIVFPIAVELDDTIHSRQYGVGYGLGWVGTLFFVAAAICMSLDDLVRESSRAKCCQWCWRSHQTNGSELRQV</sequence>
<organism evidence="10 11">
    <name type="scientific">Candidula unifasciata</name>
    <dbReference type="NCBI Taxonomy" id="100452"/>
    <lineage>
        <taxon>Eukaryota</taxon>
        <taxon>Metazoa</taxon>
        <taxon>Spiralia</taxon>
        <taxon>Lophotrochozoa</taxon>
        <taxon>Mollusca</taxon>
        <taxon>Gastropoda</taxon>
        <taxon>Heterobranchia</taxon>
        <taxon>Euthyneura</taxon>
        <taxon>Panpulmonata</taxon>
        <taxon>Eupulmonata</taxon>
        <taxon>Stylommatophora</taxon>
        <taxon>Helicina</taxon>
        <taxon>Helicoidea</taxon>
        <taxon>Geomitridae</taxon>
        <taxon>Candidula</taxon>
    </lineage>
</organism>
<evidence type="ECO:0000256" key="9">
    <source>
        <dbReference type="SAM" id="Phobius"/>
    </source>
</evidence>
<dbReference type="Gene3D" id="1.20.140.150">
    <property type="match status" value="1"/>
</dbReference>
<feature type="compositionally biased region" description="Polar residues" evidence="8">
    <location>
        <begin position="39"/>
        <end position="62"/>
    </location>
</feature>
<evidence type="ECO:0000256" key="7">
    <source>
        <dbReference type="ARBA" id="ARBA00023136"/>
    </source>
</evidence>
<dbReference type="GO" id="GO:0005911">
    <property type="term" value="C:cell-cell junction"/>
    <property type="evidence" value="ECO:0007669"/>
    <property type="project" value="TreeGrafter"/>
</dbReference>
<evidence type="ECO:0000313" key="11">
    <source>
        <dbReference type="Proteomes" id="UP000678393"/>
    </source>
</evidence>
<feature type="compositionally biased region" description="Polar residues" evidence="8">
    <location>
        <begin position="17"/>
        <end position="29"/>
    </location>
</feature>
<accession>A0A8S3YUI1</accession>
<proteinExistence type="inferred from homology"/>
<dbReference type="InterPro" id="IPR015664">
    <property type="entry name" value="P53_induced"/>
</dbReference>
<feature type="region of interest" description="Disordered" evidence="8">
    <location>
        <begin position="1"/>
        <end position="122"/>
    </location>
</feature>
<feature type="transmembrane region" description="Helical" evidence="9">
    <location>
        <begin position="384"/>
        <end position="406"/>
    </location>
</feature>
<feature type="transmembrane region" description="Helical" evidence="9">
    <location>
        <begin position="248"/>
        <end position="270"/>
    </location>
</feature>
<keyword evidence="11" id="KW-1185">Reference proteome</keyword>
<name>A0A8S3YUI1_9EUPU</name>
<evidence type="ECO:0000256" key="6">
    <source>
        <dbReference type="ARBA" id="ARBA00022989"/>
    </source>
</evidence>
<keyword evidence="6 9" id="KW-1133">Transmembrane helix</keyword>
<dbReference type="GO" id="GO:0098609">
    <property type="term" value="P:cell-cell adhesion"/>
    <property type="evidence" value="ECO:0007669"/>
    <property type="project" value="TreeGrafter"/>
</dbReference>
<protein>
    <submittedName>
        <fullName evidence="10">Uncharacterized protein</fullName>
    </submittedName>
</protein>
<dbReference type="EMBL" id="CAJHNH020000680">
    <property type="protein sequence ID" value="CAG5119285.1"/>
    <property type="molecule type" value="Genomic_DNA"/>
</dbReference>
<feature type="transmembrane region" description="Helical" evidence="9">
    <location>
        <begin position="349"/>
        <end position="372"/>
    </location>
</feature>
<dbReference type="AlphaFoldDB" id="A0A8S3YUI1"/>
<feature type="compositionally biased region" description="Gly residues" evidence="8">
    <location>
        <begin position="1"/>
        <end position="10"/>
    </location>
</feature>
<evidence type="ECO:0000256" key="3">
    <source>
        <dbReference type="ARBA" id="ARBA00008691"/>
    </source>
</evidence>
<dbReference type="GO" id="GO:0016020">
    <property type="term" value="C:membrane"/>
    <property type="evidence" value="ECO:0007669"/>
    <property type="project" value="UniProtKB-SubCell"/>
</dbReference>
<dbReference type="PANTHER" id="PTHR14399:SF5">
    <property type="entry name" value="CELL JUNCTION PROTEIN VAB-9"/>
    <property type="match status" value="1"/>
</dbReference>
<dbReference type="Pfam" id="PF00822">
    <property type="entry name" value="PMP22_Claudin"/>
    <property type="match status" value="1"/>
</dbReference>
<keyword evidence="5" id="KW-0965">Cell junction</keyword>
<dbReference type="PANTHER" id="PTHR14399">
    <property type="entry name" value="P53-INDUCED PROTEIN RELATED"/>
    <property type="match status" value="1"/>
</dbReference>
<evidence type="ECO:0000256" key="1">
    <source>
        <dbReference type="ARBA" id="ARBA00004141"/>
    </source>
</evidence>
<comment type="similarity">
    <text evidence="3">Belongs to the TMEM47 family.</text>
</comment>
<keyword evidence="4 9" id="KW-0812">Transmembrane</keyword>
<feature type="compositionally biased region" description="Basic and acidic residues" evidence="8">
    <location>
        <begin position="102"/>
        <end position="113"/>
    </location>
</feature>
<keyword evidence="7 9" id="KW-0472">Membrane</keyword>
<evidence type="ECO:0000313" key="10">
    <source>
        <dbReference type="EMBL" id="CAG5119285.1"/>
    </source>
</evidence>
<dbReference type="Proteomes" id="UP000678393">
    <property type="component" value="Unassembled WGS sequence"/>
</dbReference>
<evidence type="ECO:0000256" key="5">
    <source>
        <dbReference type="ARBA" id="ARBA00022949"/>
    </source>
</evidence>
<evidence type="ECO:0000256" key="4">
    <source>
        <dbReference type="ARBA" id="ARBA00022692"/>
    </source>
</evidence>
<comment type="caution">
    <text evidence="10">The sequence shown here is derived from an EMBL/GenBank/DDBJ whole genome shotgun (WGS) entry which is preliminary data.</text>
</comment>
<gene>
    <name evidence="10" type="ORF">CUNI_LOCUS4843</name>
</gene>